<evidence type="ECO:0000256" key="7">
    <source>
        <dbReference type="SAM" id="Phobius"/>
    </source>
</evidence>
<evidence type="ECO:0000259" key="8">
    <source>
        <dbReference type="Pfam" id="PF00892"/>
    </source>
</evidence>
<evidence type="ECO:0000256" key="5">
    <source>
        <dbReference type="ARBA" id="ARBA00022989"/>
    </source>
</evidence>
<feature type="transmembrane region" description="Helical" evidence="7">
    <location>
        <begin position="181"/>
        <end position="208"/>
    </location>
</feature>
<proteinExistence type="inferred from homology"/>
<accession>A0ABN1YSP0</accession>
<dbReference type="RefSeq" id="WP_343918661.1">
    <property type="nucleotide sequence ID" value="NZ_BAAAKK010000003.1"/>
</dbReference>
<dbReference type="InterPro" id="IPR000620">
    <property type="entry name" value="EamA_dom"/>
</dbReference>
<feature type="domain" description="EamA" evidence="8">
    <location>
        <begin position="7"/>
        <end position="142"/>
    </location>
</feature>
<keyword evidence="5 7" id="KW-1133">Transmembrane helix</keyword>
<name>A0ABN1YSP0_9MICO</name>
<dbReference type="SUPFAM" id="SSF103481">
    <property type="entry name" value="Multidrug resistance efflux transporter EmrE"/>
    <property type="match status" value="2"/>
</dbReference>
<gene>
    <name evidence="9" type="ORF">GCM10009640_13250</name>
</gene>
<comment type="caution">
    <text evidence="9">The sequence shown here is derived from an EMBL/GenBank/DDBJ whole genome shotgun (WGS) entry which is preliminary data.</text>
</comment>
<evidence type="ECO:0000256" key="1">
    <source>
        <dbReference type="ARBA" id="ARBA00004651"/>
    </source>
</evidence>
<keyword evidence="10" id="KW-1185">Reference proteome</keyword>
<feature type="transmembrane region" description="Helical" evidence="7">
    <location>
        <begin position="220"/>
        <end position="243"/>
    </location>
</feature>
<dbReference type="Pfam" id="PF00892">
    <property type="entry name" value="EamA"/>
    <property type="match status" value="2"/>
</dbReference>
<dbReference type="InterPro" id="IPR050638">
    <property type="entry name" value="AA-Vitamin_Transporters"/>
</dbReference>
<dbReference type="PANTHER" id="PTHR32322">
    <property type="entry name" value="INNER MEMBRANE TRANSPORTER"/>
    <property type="match status" value="1"/>
</dbReference>
<feature type="transmembrane region" description="Helical" evidence="7">
    <location>
        <begin position="281"/>
        <end position="297"/>
    </location>
</feature>
<keyword evidence="4 7" id="KW-0812">Transmembrane</keyword>
<dbReference type="Proteomes" id="UP001501266">
    <property type="component" value="Unassembled WGS sequence"/>
</dbReference>
<comment type="subcellular location">
    <subcellularLocation>
        <location evidence="1">Cell membrane</location>
        <topology evidence="1">Multi-pass membrane protein</topology>
    </subcellularLocation>
</comment>
<feature type="transmembrane region" description="Helical" evidence="7">
    <location>
        <begin position="99"/>
        <end position="117"/>
    </location>
</feature>
<evidence type="ECO:0000256" key="4">
    <source>
        <dbReference type="ARBA" id="ARBA00022692"/>
    </source>
</evidence>
<reference evidence="9 10" key="1">
    <citation type="journal article" date="2019" name="Int. J. Syst. Evol. Microbiol.">
        <title>The Global Catalogue of Microorganisms (GCM) 10K type strain sequencing project: providing services to taxonomists for standard genome sequencing and annotation.</title>
        <authorList>
            <consortium name="The Broad Institute Genomics Platform"/>
            <consortium name="The Broad Institute Genome Sequencing Center for Infectious Disease"/>
            <person name="Wu L."/>
            <person name="Ma J."/>
        </authorList>
    </citation>
    <scope>NUCLEOTIDE SEQUENCE [LARGE SCALE GENOMIC DNA]</scope>
    <source>
        <strain evidence="9 10">JCM 12398</strain>
    </source>
</reference>
<sequence>MQSRRPLGLAFALASSASFGLSGIFASALLSSGWSAGAVTTVRIAGGALVLLAPTLWLLRGRWGAVLRSWKEVLLLGLMAVALCQLAFFSAVAYIEPSLALLIEFLGPVLLVFFGWATTRRAPAALTLAGAGVALVGLALVSGVGGEALHPVGVLLALGAAVGNAAYWVAASKADSELHPIALAGLGLLVGAVVLGIASVTGILPFAISDGPVVLAGQSVPAWLVLLLLVLIATASAYVLGILGGRRLGATLASFVGYSEPMFGILWTALLLLLLPSGVQWIGAAAIIAGVVLVRLGQIDRPRSAGTGAIASPNAVEGVPRP</sequence>
<comment type="similarity">
    <text evidence="2">Belongs to the EamA transporter family.</text>
</comment>
<evidence type="ECO:0000256" key="3">
    <source>
        <dbReference type="ARBA" id="ARBA00022475"/>
    </source>
</evidence>
<feature type="transmembrane region" description="Helical" evidence="7">
    <location>
        <begin position="42"/>
        <end position="61"/>
    </location>
</feature>
<dbReference type="EMBL" id="BAAAKK010000003">
    <property type="protein sequence ID" value="GAA1421748.1"/>
    <property type="molecule type" value="Genomic_DNA"/>
</dbReference>
<evidence type="ECO:0000256" key="2">
    <source>
        <dbReference type="ARBA" id="ARBA00007362"/>
    </source>
</evidence>
<organism evidence="9 10">
    <name type="scientific">Agrococcus citreus</name>
    <dbReference type="NCBI Taxonomy" id="84643"/>
    <lineage>
        <taxon>Bacteria</taxon>
        <taxon>Bacillati</taxon>
        <taxon>Actinomycetota</taxon>
        <taxon>Actinomycetes</taxon>
        <taxon>Micrococcales</taxon>
        <taxon>Microbacteriaceae</taxon>
        <taxon>Agrococcus</taxon>
    </lineage>
</organism>
<keyword evidence="3" id="KW-1003">Cell membrane</keyword>
<feature type="transmembrane region" description="Helical" evidence="7">
    <location>
        <begin position="255"/>
        <end position="275"/>
    </location>
</feature>
<keyword evidence="6 7" id="KW-0472">Membrane</keyword>
<evidence type="ECO:0000313" key="10">
    <source>
        <dbReference type="Proteomes" id="UP001501266"/>
    </source>
</evidence>
<dbReference type="InterPro" id="IPR037185">
    <property type="entry name" value="EmrE-like"/>
</dbReference>
<feature type="domain" description="EamA" evidence="8">
    <location>
        <begin position="153"/>
        <end position="294"/>
    </location>
</feature>
<evidence type="ECO:0000256" key="6">
    <source>
        <dbReference type="ARBA" id="ARBA00023136"/>
    </source>
</evidence>
<feature type="transmembrane region" description="Helical" evidence="7">
    <location>
        <begin position="73"/>
        <end position="93"/>
    </location>
</feature>
<protein>
    <recommendedName>
        <fullName evidence="8">EamA domain-containing protein</fullName>
    </recommendedName>
</protein>
<feature type="transmembrane region" description="Helical" evidence="7">
    <location>
        <begin position="124"/>
        <end position="142"/>
    </location>
</feature>
<feature type="transmembrane region" description="Helical" evidence="7">
    <location>
        <begin position="148"/>
        <end position="169"/>
    </location>
</feature>
<evidence type="ECO:0000313" key="9">
    <source>
        <dbReference type="EMBL" id="GAA1421748.1"/>
    </source>
</evidence>
<dbReference type="PANTHER" id="PTHR32322:SF18">
    <property type="entry name" value="S-ADENOSYLMETHIONINE_S-ADENOSYLHOMOCYSTEINE TRANSPORTER"/>
    <property type="match status" value="1"/>
</dbReference>